<name>A0A6I4YQ46_9DEIO</name>
<keyword evidence="2" id="KW-1185">Reference proteome</keyword>
<dbReference type="RefSeq" id="WP_160978515.1">
    <property type="nucleotide sequence ID" value="NZ_WVHK01000024.1"/>
</dbReference>
<dbReference type="AlphaFoldDB" id="A0A6I4YQ46"/>
<dbReference type="Proteomes" id="UP000430519">
    <property type="component" value="Unassembled WGS sequence"/>
</dbReference>
<evidence type="ECO:0000313" key="2">
    <source>
        <dbReference type="Proteomes" id="UP000430519"/>
    </source>
</evidence>
<evidence type="ECO:0008006" key="3">
    <source>
        <dbReference type="Google" id="ProtNLM"/>
    </source>
</evidence>
<accession>A0A6I4YQ46</accession>
<protein>
    <recommendedName>
        <fullName evidence="3">PRTRC system protein F</fullName>
    </recommendedName>
</protein>
<organism evidence="1 2">
    <name type="scientific">Deinococcus xianganensis</name>
    <dbReference type="NCBI Taxonomy" id="1507289"/>
    <lineage>
        <taxon>Bacteria</taxon>
        <taxon>Thermotogati</taxon>
        <taxon>Deinococcota</taxon>
        <taxon>Deinococci</taxon>
        <taxon>Deinococcales</taxon>
        <taxon>Deinococcaceae</taxon>
        <taxon>Deinococcus</taxon>
    </lineage>
</organism>
<dbReference type="EMBL" id="WVHK01000024">
    <property type="protein sequence ID" value="MXV19655.1"/>
    <property type="molecule type" value="Genomic_DNA"/>
</dbReference>
<evidence type="ECO:0000313" key="1">
    <source>
        <dbReference type="EMBL" id="MXV19655.1"/>
    </source>
</evidence>
<reference evidence="1 2" key="1">
    <citation type="submission" date="2019-11" db="EMBL/GenBank/DDBJ databases">
        <title>Genome sequence of Deinococcus xianganensis Y35, AI-2 producing algicidal bacterium, isolated from lake water.</title>
        <authorList>
            <person name="Li Y."/>
        </authorList>
    </citation>
    <scope>NUCLEOTIDE SEQUENCE [LARGE SCALE GENOMIC DNA]</scope>
    <source>
        <strain evidence="1 2">Y35</strain>
    </source>
</reference>
<sequence length="340" mass="38048">MAPLNVPRAHRLPTGYVTRPVEEGVMDAACTLALHLTQAGLIPRRAPRSGETPESYSLNSYVETWRADLSAPDVLLDVTLLCGYSQHNTATIGVEVLPQSGRVLDLRALRADLRARDRHLFGALMFALRAALAPYQPVFTGQDAVQGEEALRFGEMWWDDHLEALSEAEHEERTREPRARDLCRWLQRQGAPTPYDLGRTYPMDTWTAPDDVARSLQARLHAHRVVPGLTEAADLLAHLATLPFEWRTTRAWAEDSLHPGVIDVVICQDTPERDPVLEFHRDVTDLLGMPHTESPVESLAMLEVHDWASHEAALRYLRAVADVQARTRAMWDALTRGAAS</sequence>
<proteinExistence type="predicted"/>
<gene>
    <name evidence="1" type="ORF">GLX28_08415</name>
</gene>
<comment type="caution">
    <text evidence="1">The sequence shown here is derived from an EMBL/GenBank/DDBJ whole genome shotgun (WGS) entry which is preliminary data.</text>
</comment>